<dbReference type="Gene3D" id="1.10.630.10">
    <property type="entry name" value="Cytochrome P450"/>
    <property type="match status" value="1"/>
</dbReference>
<dbReference type="GO" id="GO:0016705">
    <property type="term" value="F:oxidoreductase activity, acting on paired donors, with incorporation or reduction of molecular oxygen"/>
    <property type="evidence" value="ECO:0007669"/>
    <property type="project" value="InterPro"/>
</dbReference>
<dbReference type="GeneID" id="87922371"/>
<evidence type="ECO:0000256" key="4">
    <source>
        <dbReference type="ARBA" id="ARBA00022723"/>
    </source>
</evidence>
<dbReference type="GO" id="GO:0020037">
    <property type="term" value="F:heme binding"/>
    <property type="evidence" value="ECO:0007669"/>
    <property type="project" value="InterPro"/>
</dbReference>
<dbReference type="PRINTS" id="PR00385">
    <property type="entry name" value="P450"/>
</dbReference>
<comment type="caution">
    <text evidence="10">The sequence shown here is derived from an EMBL/GenBank/DDBJ whole genome shotgun (WGS) entry which is preliminary data.</text>
</comment>
<name>A0AAE1I8W0_9HYPO</name>
<sequence>MHRKYGPIVRINPHELHVCDSEFYNTLYVSGGISRKRDKWSWDTIGAGGVQDSSLSTMEHSLHRVRRSAIAQFFSTQNVQKLQPVIKSKVDLLIRRLVENRDQGAVTNIQHAFSALTNDVIMEYCFAQSYNRLEASDFDPSYKHASHRGVRLAQIAKHVQLLRWMAKAMLALPESVLVKCGSTFEMFLVERKIDDLQQHESKDASADAAHLTVFREILNSKLPPEEKTPARLAAEAQVLVSAGTETTARALTVALFKLLTHPQPLETLKSELETVQDSSLSLERLQQLPYLTGVIKESLRLSYGVVGRLQRIWPSEDMTFHHWTVPAGTPVSMTSYDVHHDEVIFPESHQFHPERWASDPGLDKYLVSFGKGSRHCVGINLAMAELYITLAALFRSFGSEKVRWPGDMGQLILFESDDTDIKMIGEVLPEDVDVGLFDMAKSNETFGVGVGTQQRKDRSVEVDGQLSQMEARVQYYLHR</sequence>
<dbReference type="SUPFAM" id="SSF48264">
    <property type="entry name" value="Cytochrome P450"/>
    <property type="match status" value="1"/>
</dbReference>
<dbReference type="PROSITE" id="PS00086">
    <property type="entry name" value="CYTOCHROME_P450"/>
    <property type="match status" value="1"/>
</dbReference>
<proteinExistence type="inferred from homology"/>
<keyword evidence="11" id="KW-1185">Reference proteome</keyword>
<accession>A0AAE1I8W0</accession>
<evidence type="ECO:0000256" key="8">
    <source>
        <dbReference type="PIRSR" id="PIRSR602401-1"/>
    </source>
</evidence>
<dbReference type="GO" id="GO:0005506">
    <property type="term" value="F:iron ion binding"/>
    <property type="evidence" value="ECO:0007669"/>
    <property type="project" value="InterPro"/>
</dbReference>
<dbReference type="InterPro" id="IPR036396">
    <property type="entry name" value="Cyt_P450_sf"/>
</dbReference>
<dbReference type="PANTHER" id="PTHR24305">
    <property type="entry name" value="CYTOCHROME P450"/>
    <property type="match status" value="1"/>
</dbReference>
<evidence type="ECO:0000256" key="5">
    <source>
        <dbReference type="ARBA" id="ARBA00023002"/>
    </source>
</evidence>
<evidence type="ECO:0008006" key="12">
    <source>
        <dbReference type="Google" id="ProtNLM"/>
    </source>
</evidence>
<dbReference type="PANTHER" id="PTHR24305:SF157">
    <property type="entry name" value="N-ACETYLTRYPTOPHAN 6-HYDROXYLASE IVOC-RELATED"/>
    <property type="match status" value="1"/>
</dbReference>
<dbReference type="PRINTS" id="PR00463">
    <property type="entry name" value="EP450I"/>
</dbReference>
<evidence type="ECO:0000256" key="7">
    <source>
        <dbReference type="ARBA" id="ARBA00023033"/>
    </source>
</evidence>
<dbReference type="InterPro" id="IPR002401">
    <property type="entry name" value="Cyt_P450_E_grp-I"/>
</dbReference>
<evidence type="ECO:0000313" key="10">
    <source>
        <dbReference type="EMBL" id="KAK4067258.1"/>
    </source>
</evidence>
<evidence type="ECO:0000313" key="11">
    <source>
        <dbReference type="Proteomes" id="UP001273209"/>
    </source>
</evidence>
<dbReference type="CDD" id="cd11062">
    <property type="entry name" value="CYP58-like"/>
    <property type="match status" value="1"/>
</dbReference>
<dbReference type="AlphaFoldDB" id="A0AAE1I8W0"/>
<keyword evidence="7 9" id="KW-0503">Monooxygenase</keyword>
<organism evidence="10 11">
    <name type="scientific">Trichoderma aggressivum f. europaeum</name>
    <dbReference type="NCBI Taxonomy" id="173218"/>
    <lineage>
        <taxon>Eukaryota</taxon>
        <taxon>Fungi</taxon>
        <taxon>Dikarya</taxon>
        <taxon>Ascomycota</taxon>
        <taxon>Pezizomycotina</taxon>
        <taxon>Sordariomycetes</taxon>
        <taxon>Hypocreomycetidae</taxon>
        <taxon>Hypocreales</taxon>
        <taxon>Hypocreaceae</taxon>
        <taxon>Trichoderma</taxon>
    </lineage>
</organism>
<dbReference type="GO" id="GO:0004497">
    <property type="term" value="F:monooxygenase activity"/>
    <property type="evidence" value="ECO:0007669"/>
    <property type="project" value="UniProtKB-KW"/>
</dbReference>
<keyword evidence="4 8" id="KW-0479">Metal-binding</keyword>
<evidence type="ECO:0000256" key="9">
    <source>
        <dbReference type="RuleBase" id="RU000461"/>
    </source>
</evidence>
<dbReference type="EMBL" id="JAWRVG010000035">
    <property type="protein sequence ID" value="KAK4067258.1"/>
    <property type="molecule type" value="Genomic_DNA"/>
</dbReference>
<dbReference type="InterPro" id="IPR050121">
    <property type="entry name" value="Cytochrome_P450_monoxygenase"/>
</dbReference>
<evidence type="ECO:0000256" key="1">
    <source>
        <dbReference type="ARBA" id="ARBA00001971"/>
    </source>
</evidence>
<dbReference type="Pfam" id="PF00067">
    <property type="entry name" value="p450"/>
    <property type="match status" value="1"/>
</dbReference>
<comment type="cofactor">
    <cofactor evidence="1 8">
        <name>heme</name>
        <dbReference type="ChEBI" id="CHEBI:30413"/>
    </cofactor>
</comment>
<gene>
    <name evidence="10" type="ORF">Triagg1_7701</name>
</gene>
<dbReference type="Proteomes" id="UP001273209">
    <property type="component" value="Unassembled WGS sequence"/>
</dbReference>
<keyword evidence="6 8" id="KW-0408">Iron</keyword>
<dbReference type="RefSeq" id="XP_062753287.1">
    <property type="nucleotide sequence ID" value="XM_062902466.1"/>
</dbReference>
<protein>
    <recommendedName>
        <fullName evidence="12">Cytochrome P450</fullName>
    </recommendedName>
</protein>
<dbReference type="InterPro" id="IPR001128">
    <property type="entry name" value="Cyt_P450"/>
</dbReference>
<keyword evidence="5 9" id="KW-0560">Oxidoreductase</keyword>
<evidence type="ECO:0000256" key="6">
    <source>
        <dbReference type="ARBA" id="ARBA00023004"/>
    </source>
</evidence>
<keyword evidence="3 8" id="KW-0349">Heme</keyword>
<dbReference type="InterPro" id="IPR017972">
    <property type="entry name" value="Cyt_P450_CS"/>
</dbReference>
<feature type="binding site" description="axial binding residue" evidence="8">
    <location>
        <position position="376"/>
    </location>
    <ligand>
        <name>heme</name>
        <dbReference type="ChEBI" id="CHEBI:30413"/>
    </ligand>
    <ligandPart>
        <name>Fe</name>
        <dbReference type="ChEBI" id="CHEBI:18248"/>
    </ligandPart>
</feature>
<evidence type="ECO:0000256" key="3">
    <source>
        <dbReference type="ARBA" id="ARBA00022617"/>
    </source>
</evidence>
<comment type="similarity">
    <text evidence="2 9">Belongs to the cytochrome P450 family.</text>
</comment>
<evidence type="ECO:0000256" key="2">
    <source>
        <dbReference type="ARBA" id="ARBA00010617"/>
    </source>
</evidence>
<reference evidence="10" key="1">
    <citation type="submission" date="2023-11" db="EMBL/GenBank/DDBJ databases">
        <title>The genome sequences of three competitors of mushroom-forming fungi.</title>
        <authorList>
            <person name="Beijen E."/>
            <person name="Ohm R.A."/>
        </authorList>
    </citation>
    <scope>NUCLEOTIDE SEQUENCE</scope>
    <source>
        <strain evidence="10">CBS 100526</strain>
    </source>
</reference>